<accession>A0A812DF74</accession>
<dbReference type="Proteomes" id="UP000597762">
    <property type="component" value="Unassembled WGS sequence"/>
</dbReference>
<dbReference type="AlphaFoldDB" id="A0A812DF74"/>
<feature type="compositionally biased region" description="Polar residues" evidence="1">
    <location>
        <begin position="336"/>
        <end position="347"/>
    </location>
</feature>
<gene>
    <name evidence="2" type="ORF">SPHA_51731</name>
</gene>
<proteinExistence type="predicted"/>
<feature type="region of interest" description="Disordered" evidence="1">
    <location>
        <begin position="126"/>
        <end position="148"/>
    </location>
</feature>
<organism evidence="2 3">
    <name type="scientific">Acanthosepion pharaonis</name>
    <name type="common">Pharaoh cuttlefish</name>
    <name type="synonym">Sepia pharaonis</name>
    <dbReference type="NCBI Taxonomy" id="158019"/>
    <lineage>
        <taxon>Eukaryota</taxon>
        <taxon>Metazoa</taxon>
        <taxon>Spiralia</taxon>
        <taxon>Lophotrochozoa</taxon>
        <taxon>Mollusca</taxon>
        <taxon>Cephalopoda</taxon>
        <taxon>Coleoidea</taxon>
        <taxon>Decapodiformes</taxon>
        <taxon>Sepiida</taxon>
        <taxon>Sepiina</taxon>
        <taxon>Sepiidae</taxon>
        <taxon>Acanthosepion</taxon>
    </lineage>
</organism>
<sequence>MGIPLLRRPSRWRANAVAAMAGLPDRPLIIHSSPWSFRVADWTTMEECALFAINLPFTNVQPNETDRPRKRLHRLAIQSLFRPRAFAEQTAVTTCPRQGGRTSKVVAERPSVAAVTGPLHLRAPARFRSPWSDRSDQSPCNSPIPKTYPDPLVKIDLLGGATTHGGGDDQWRLTHRPARGISGSGRSWLEHRRVRPDKGRRYQRDHRRHGEDWRTQPQELSGTAMTGHRGRHGDQGNAGAVDLTAALQKAFRPLYPQPVRPVQLRRFEPAGIAQRGRLWTGTVSVSTISCTATLPTDLTLPASMIDGIEVLKGGEPVLRHASGGRGYQRRDPRLQQARSTVSSTPASIPSAAMPSTVLRARDRRSSFRGICHA</sequence>
<reference evidence="2" key="1">
    <citation type="submission" date="2021-01" db="EMBL/GenBank/DDBJ databases">
        <authorList>
            <person name="Li R."/>
            <person name="Bekaert M."/>
        </authorList>
    </citation>
    <scope>NUCLEOTIDE SEQUENCE</scope>
    <source>
        <strain evidence="2">Farmed</strain>
    </source>
</reference>
<protein>
    <submittedName>
        <fullName evidence="2">Uncharacterized protein</fullName>
    </submittedName>
</protein>
<dbReference type="EMBL" id="CAHIKZ030003156">
    <property type="protein sequence ID" value="CAE1296961.1"/>
    <property type="molecule type" value="Genomic_DNA"/>
</dbReference>
<evidence type="ECO:0000313" key="3">
    <source>
        <dbReference type="Proteomes" id="UP000597762"/>
    </source>
</evidence>
<evidence type="ECO:0000256" key="1">
    <source>
        <dbReference type="SAM" id="MobiDB-lite"/>
    </source>
</evidence>
<comment type="caution">
    <text evidence="2">The sequence shown here is derived from an EMBL/GenBank/DDBJ whole genome shotgun (WGS) entry which is preliminary data.</text>
</comment>
<keyword evidence="3" id="KW-1185">Reference proteome</keyword>
<name>A0A812DF74_ACAPH</name>
<feature type="region of interest" description="Disordered" evidence="1">
    <location>
        <begin position="320"/>
        <end position="352"/>
    </location>
</feature>
<evidence type="ECO:0000313" key="2">
    <source>
        <dbReference type="EMBL" id="CAE1296961.1"/>
    </source>
</evidence>